<dbReference type="GO" id="GO:0015074">
    <property type="term" value="P:DNA integration"/>
    <property type="evidence" value="ECO:0007669"/>
    <property type="project" value="UniProtKB-KW"/>
</dbReference>
<dbReference type="PANTHER" id="PTHR30349:SF64">
    <property type="entry name" value="PROPHAGE INTEGRASE INTD-RELATED"/>
    <property type="match status" value="1"/>
</dbReference>
<feature type="domain" description="Tyr recombinase" evidence="6">
    <location>
        <begin position="96"/>
        <end position="268"/>
    </location>
</feature>
<name>A0A7H9APF4_9FLAO</name>
<dbReference type="PANTHER" id="PTHR30349">
    <property type="entry name" value="PHAGE INTEGRASE-RELATED"/>
    <property type="match status" value="1"/>
</dbReference>
<dbReference type="PROSITE" id="PS51898">
    <property type="entry name" value="TYR_RECOMBINASE"/>
    <property type="match status" value="1"/>
</dbReference>
<dbReference type="AlphaFoldDB" id="A0A7H9APF4"/>
<feature type="domain" description="Core-binding (CB)" evidence="7">
    <location>
        <begin position="1"/>
        <end position="79"/>
    </location>
</feature>
<protein>
    <submittedName>
        <fullName evidence="8">Tyrosine-type recombinase/integrase</fullName>
    </submittedName>
</protein>
<proteinExistence type="inferred from homology"/>
<dbReference type="PROSITE" id="PS51900">
    <property type="entry name" value="CB"/>
    <property type="match status" value="1"/>
</dbReference>
<sequence>MFVKFRKILQLKRYSESTIKNYMHMVATFQEHVGNTPIHKLDTAFIIKHAADLVAAKNYGASSHKQLIGALSLYYKELYKRPMDFSMIYPTRKEHSLPEILAKEEVLELFSQTKNLKHLTILKTIYALGLRRSEALNLKVADIDGKRKLVHIKSAKGKKDRIVPLPDKLLVQLREYYRSYKPKNHLFYGANRSQYSAASIRNVFKAACKRAKITKNVTLHSLRHAYATHLMDAGTDVRMIQQLLGHESIKTTMRYTHVTTRSLLHVPSPLDFLEQPPKT</sequence>
<dbReference type="InterPro" id="IPR013762">
    <property type="entry name" value="Integrase-like_cat_sf"/>
</dbReference>
<evidence type="ECO:0000256" key="2">
    <source>
        <dbReference type="ARBA" id="ARBA00022908"/>
    </source>
</evidence>
<evidence type="ECO:0000259" key="6">
    <source>
        <dbReference type="PROSITE" id="PS51898"/>
    </source>
</evidence>
<dbReference type="InterPro" id="IPR010998">
    <property type="entry name" value="Integrase_recombinase_N"/>
</dbReference>
<dbReference type="RefSeq" id="WP_179241601.1">
    <property type="nucleotide sequence ID" value="NZ_CP058595.1"/>
</dbReference>
<evidence type="ECO:0000313" key="9">
    <source>
        <dbReference type="Proteomes" id="UP000509302"/>
    </source>
</evidence>
<dbReference type="GO" id="GO:0006310">
    <property type="term" value="P:DNA recombination"/>
    <property type="evidence" value="ECO:0007669"/>
    <property type="project" value="UniProtKB-KW"/>
</dbReference>
<organism evidence="8 9">
    <name type="scientific">Costertonia aggregata</name>
    <dbReference type="NCBI Taxonomy" id="343403"/>
    <lineage>
        <taxon>Bacteria</taxon>
        <taxon>Pseudomonadati</taxon>
        <taxon>Bacteroidota</taxon>
        <taxon>Flavobacteriia</taxon>
        <taxon>Flavobacteriales</taxon>
        <taxon>Flavobacteriaceae</taxon>
        <taxon>Costertonia</taxon>
    </lineage>
</organism>
<dbReference type="InterPro" id="IPR044068">
    <property type="entry name" value="CB"/>
</dbReference>
<evidence type="ECO:0000256" key="1">
    <source>
        <dbReference type="ARBA" id="ARBA00008857"/>
    </source>
</evidence>
<keyword evidence="3 5" id="KW-0238">DNA-binding</keyword>
<dbReference type="EMBL" id="CP058595">
    <property type="protein sequence ID" value="QLG45312.1"/>
    <property type="molecule type" value="Genomic_DNA"/>
</dbReference>
<evidence type="ECO:0000256" key="4">
    <source>
        <dbReference type="ARBA" id="ARBA00023172"/>
    </source>
</evidence>
<accession>A0A7H9APF4</accession>
<dbReference type="Pfam" id="PF00589">
    <property type="entry name" value="Phage_integrase"/>
    <property type="match status" value="1"/>
</dbReference>
<dbReference type="Pfam" id="PF13495">
    <property type="entry name" value="Phage_int_SAM_4"/>
    <property type="match status" value="1"/>
</dbReference>
<evidence type="ECO:0000256" key="5">
    <source>
        <dbReference type="PROSITE-ProRule" id="PRU01248"/>
    </source>
</evidence>
<dbReference type="KEGG" id="cagg:HYG79_08110"/>
<keyword evidence="4" id="KW-0233">DNA recombination</keyword>
<dbReference type="GO" id="GO:0003677">
    <property type="term" value="F:DNA binding"/>
    <property type="evidence" value="ECO:0007669"/>
    <property type="project" value="UniProtKB-UniRule"/>
</dbReference>
<evidence type="ECO:0000259" key="7">
    <source>
        <dbReference type="PROSITE" id="PS51900"/>
    </source>
</evidence>
<keyword evidence="2" id="KW-0229">DNA integration</keyword>
<reference evidence="8 9" key="1">
    <citation type="journal article" date="2006" name="Int. J. Syst. Evol. Microbiol.">
        <title>Costertonia aggregata gen. nov., sp. nov., a mesophilic marine bacterium of the family Flavobacteriaceae, isolated from a mature biofilm.</title>
        <authorList>
            <person name="Kwon K.K."/>
            <person name="Lee Y.K."/>
            <person name="Lee H.K."/>
        </authorList>
    </citation>
    <scope>NUCLEOTIDE SEQUENCE [LARGE SCALE GENOMIC DNA]</scope>
    <source>
        <strain evidence="8 9">KCCM 42265</strain>
    </source>
</reference>
<dbReference type="InterPro" id="IPR002104">
    <property type="entry name" value="Integrase_catalytic"/>
</dbReference>
<dbReference type="SUPFAM" id="SSF56349">
    <property type="entry name" value="DNA breaking-rejoining enzymes"/>
    <property type="match status" value="1"/>
</dbReference>
<evidence type="ECO:0000256" key="3">
    <source>
        <dbReference type="ARBA" id="ARBA00023125"/>
    </source>
</evidence>
<dbReference type="Gene3D" id="1.10.443.10">
    <property type="entry name" value="Intergrase catalytic core"/>
    <property type="match status" value="1"/>
</dbReference>
<comment type="similarity">
    <text evidence="1">Belongs to the 'phage' integrase family.</text>
</comment>
<keyword evidence="9" id="KW-1185">Reference proteome</keyword>
<gene>
    <name evidence="8" type="ORF">HYG79_08110</name>
</gene>
<dbReference type="InterPro" id="IPR050090">
    <property type="entry name" value="Tyrosine_recombinase_XerCD"/>
</dbReference>
<dbReference type="InterPro" id="IPR011010">
    <property type="entry name" value="DNA_brk_join_enz"/>
</dbReference>
<evidence type="ECO:0000313" key="8">
    <source>
        <dbReference type="EMBL" id="QLG45312.1"/>
    </source>
</evidence>
<dbReference type="InterPro" id="IPR004107">
    <property type="entry name" value="Integrase_SAM-like_N"/>
</dbReference>
<dbReference type="Proteomes" id="UP000509302">
    <property type="component" value="Chromosome"/>
</dbReference>
<dbReference type="Gene3D" id="1.10.150.130">
    <property type="match status" value="1"/>
</dbReference>